<dbReference type="PANTHER" id="PTHR46534:SF1">
    <property type="entry name" value="IGGFC-BINDING PROTEIN N-TERMINAL DOMAIN-CONTAINING PROTEIN"/>
    <property type="match status" value="1"/>
</dbReference>
<dbReference type="EMBL" id="UYYG01000045">
    <property type="protein sequence ID" value="VDN52108.1"/>
    <property type="molecule type" value="Genomic_DNA"/>
</dbReference>
<reference evidence="2 4" key="2">
    <citation type="submission" date="2018-11" db="EMBL/GenBank/DDBJ databases">
        <authorList>
            <consortium name="Pathogen Informatics"/>
        </authorList>
    </citation>
    <scope>NUCLEOTIDE SEQUENCE [LARGE SCALE GENOMIC DNA]</scope>
</reference>
<dbReference type="Proteomes" id="UP000274756">
    <property type="component" value="Unassembled WGS sequence"/>
</dbReference>
<protein>
    <submittedName>
        <fullName evidence="5">IgGFc_binding domain-containing protein</fullName>
    </submittedName>
</protein>
<reference evidence="5" key="1">
    <citation type="submission" date="2016-04" db="UniProtKB">
        <authorList>
            <consortium name="WormBaseParasite"/>
        </authorList>
    </citation>
    <scope>IDENTIFICATION</scope>
</reference>
<keyword evidence="4" id="KW-1185">Reference proteome</keyword>
<accession>A0A158Q5Q1</accession>
<sequence length="1708" mass="190501">MKYAVCCDNGFFDNPLLSVNHINAILKLTTAIVYRVFIDIMDNKFKFKEIVIILLQRVESIADSYGTDFITIFPWNNGNAESNPQFALDIINPNIVATAVTIFYGEVKIESMKREILRKQIEIIVNATSTFNQKFPKNVSFPIFSEKMNPKFPNTRVVIKSEQRISVVLHTYDGDWNKMSGDSFIVMPTSLAGSNYSVTLPETDKGANSSGASIYFLPLFDDTTIRLEIIENAATSGHFFTLGQVDSTSIKVYNSKNSFSMYANSEKPFILVVAARHLPSNDKKNNDFGSFMPTPITCTDLETNEDHYFLLSMFENESYAINAPYSLCPNFNISLTSGTILDIDVSKKQEFFQPSLYIKDFSELKSIPMVQITTYVRGDGYSHLRELPSFSQFVTGLIGFVVPDYSNTTIMQIIADEQTYKTGQLNGKQRPNYTKYDKFYYGSIDHLEFGYNYFTADGNYSVYIHGKYGSASYGFNVAYNKTTKVTSTTSMSTTTFTTTSSSITSSDTSTSSTDTSTITTTTPRGPILQADSVATHFTLVFPWNIDDSGNISLTLHLINPNLEDAVVYLKYWEINGKNAMRKMEAVSVPSKRHIMFAFNKNSSSEYIKHDGVSEIDDTRITIRSTVPISVLGSIYNEKGSGDSFTILPKSMAGRSYVVSMPKVEQIDYSVVYFIPTNEPTEVMLTVINETSTETIKINLEEDDMSKILAYRVSKSAFTLYADGDNPFVILTAIHGISASNLSNGFADFGCFMPPPAADIECASTIPYDYITSVDTANYFLAAPPSNTCRKFKISVYGMNGMNKTYEIDPKAAQNFLAWTADEYESGVIARSNNGPLQITKFGGYKMNKTNIEGIYLDFVPSIAWFVTGTATLFIPTNTSEVLVIGDEETAQVAYFDGFALNFTKMPYYDQNLYYSKNFGTVGSHIISSTGKFIIFVYGTNAGASYGFIPFFNSPISAKPTPTPTTPSPTPIPPLRNVSDSYGTSFVGVLPYNNYYSRHTLTIINSQNFSTTVEIKYWKQLEQKIEVITVAAVDFTEFQLDASTLGGSFIPQLNWILDNRFYINSITPISVVYSIYDLEEGTGDSFTLLPTTMAGKNFAISLPMASSTNSSMLILYFIADSTTKIVLNIFENKTYYQYGFYTPRDYYGVFGNAAYVIYNEQLTAYAEGDAPFQIIAMIQYLLDSNYFLMSPPIAKCGSYGIKLYASDGTYQSMDINSSEMQDLQHLRRDDYGNNVGILSTYALLQITNFGGYGIAEQGIYLDLVPSLSQFTTGLVPFYAVTDDRQKAVPYQPEPYYIVTTSRSISSASNIANLHDAVSPDSCNTSFVSVLPYNDGASNCTIILINCQNVNTTVTVNYRRLSDGHFVKSNFTVNLLAFGFEKIEMDTLALTFPPYQSKANWFIDSRFYVDSKTPISVVVTTHNDKGIGDAYTLIPKAKAGTNYALSLPAASMGDYSLLYFIPIKDMVLNIRLLTQNISYQYSAFIPAADESKIMAFAFFGEQFTAYIDGDSPFHVLAMIRRIKSFSNLIDFGCFMPQPLLRTGIISFPECAPQSVYDAHIAPLNNSSYLFLTPPTIESGKINISLYGSNALRQVHINSKEMQHLEEFGTNEFGKSVEILATDCLLQIMDLGSYNVNGGLYLDLIPSLSQMVTGTVPFYVPTNDNKVMFRFCIHMRFGNKFGNTLRFFLSYAPLYCDQPELQLKISSCLVS</sequence>
<dbReference type="AlphaFoldDB" id="A0A158Q5Q1"/>
<gene>
    <name evidence="2" type="ORF">DME_LOCUS2081</name>
</gene>
<organism evidence="3 5">
    <name type="scientific">Dracunculus medinensis</name>
    <name type="common">Guinea worm</name>
    <dbReference type="NCBI Taxonomy" id="318479"/>
    <lineage>
        <taxon>Eukaryota</taxon>
        <taxon>Metazoa</taxon>
        <taxon>Ecdysozoa</taxon>
        <taxon>Nematoda</taxon>
        <taxon>Chromadorea</taxon>
        <taxon>Rhabditida</taxon>
        <taxon>Spirurina</taxon>
        <taxon>Dracunculoidea</taxon>
        <taxon>Dracunculidae</taxon>
        <taxon>Dracunculus</taxon>
    </lineage>
</organism>
<evidence type="ECO:0000313" key="4">
    <source>
        <dbReference type="Proteomes" id="UP000274756"/>
    </source>
</evidence>
<proteinExistence type="predicted"/>
<evidence type="ECO:0000256" key="1">
    <source>
        <dbReference type="SAM" id="MobiDB-lite"/>
    </source>
</evidence>
<name>A0A158Q5Q1_DRAME</name>
<evidence type="ECO:0000313" key="5">
    <source>
        <dbReference type="WBParaSite" id="DME_0000795601-mRNA-1"/>
    </source>
</evidence>
<evidence type="ECO:0000313" key="2">
    <source>
        <dbReference type="EMBL" id="VDN52108.1"/>
    </source>
</evidence>
<dbReference type="OrthoDB" id="5868818at2759"/>
<feature type="region of interest" description="Disordered" evidence="1">
    <location>
        <begin position="502"/>
        <end position="522"/>
    </location>
</feature>
<dbReference type="Proteomes" id="UP000038040">
    <property type="component" value="Unplaced"/>
</dbReference>
<dbReference type="PANTHER" id="PTHR46534">
    <property type="entry name" value="IGGFC_BINDING DOMAIN-CONTAINING PROTEIN"/>
    <property type="match status" value="1"/>
</dbReference>
<dbReference type="WBParaSite" id="DME_0000795601-mRNA-1">
    <property type="protein sequence ID" value="DME_0000795601-mRNA-1"/>
    <property type="gene ID" value="DME_0000795601"/>
</dbReference>
<evidence type="ECO:0000313" key="3">
    <source>
        <dbReference type="Proteomes" id="UP000038040"/>
    </source>
</evidence>